<organism evidence="2 3">
    <name type="scientific">Alternaria panax</name>
    <dbReference type="NCBI Taxonomy" id="48097"/>
    <lineage>
        <taxon>Eukaryota</taxon>
        <taxon>Fungi</taxon>
        <taxon>Dikarya</taxon>
        <taxon>Ascomycota</taxon>
        <taxon>Pezizomycotina</taxon>
        <taxon>Dothideomycetes</taxon>
        <taxon>Pleosporomycetidae</taxon>
        <taxon>Pleosporales</taxon>
        <taxon>Pleosporineae</taxon>
        <taxon>Pleosporaceae</taxon>
        <taxon>Alternaria</taxon>
        <taxon>Alternaria sect. Panax</taxon>
    </lineage>
</organism>
<dbReference type="AlphaFoldDB" id="A0AAD4IBE8"/>
<evidence type="ECO:0000256" key="1">
    <source>
        <dbReference type="SAM" id="MobiDB-lite"/>
    </source>
</evidence>
<feature type="compositionally biased region" description="Pro residues" evidence="1">
    <location>
        <begin position="147"/>
        <end position="161"/>
    </location>
</feature>
<evidence type="ECO:0000313" key="2">
    <source>
        <dbReference type="EMBL" id="KAG9191429.1"/>
    </source>
</evidence>
<sequence>MAIWSHRLYASYDDHVYWDEYYERVTKTRQIHLQWVTTSPPRPWIDETILTSDTYIITCTPTPPFSNLSTASSHPYHHYLYHPKLDAGVYIHTIMQSHQSHYSRLCIHTMSRVRRARRELERMANGPPAMGTRSRLAAKPCSVVKATPPPPPPPPPPPNDLPPQKRKYSLLQ</sequence>
<comment type="caution">
    <text evidence="2">The sequence shown here is derived from an EMBL/GenBank/DDBJ whole genome shotgun (WGS) entry which is preliminary data.</text>
</comment>
<protein>
    <submittedName>
        <fullName evidence="2">Uncharacterized protein</fullName>
    </submittedName>
</protein>
<dbReference type="Proteomes" id="UP001199106">
    <property type="component" value="Unassembled WGS sequence"/>
</dbReference>
<gene>
    <name evidence="2" type="ORF">G6011_09517</name>
</gene>
<proteinExistence type="predicted"/>
<feature type="region of interest" description="Disordered" evidence="1">
    <location>
        <begin position="124"/>
        <end position="172"/>
    </location>
</feature>
<evidence type="ECO:0000313" key="3">
    <source>
        <dbReference type="Proteomes" id="UP001199106"/>
    </source>
</evidence>
<accession>A0AAD4IBE8</accession>
<reference evidence="2" key="1">
    <citation type="submission" date="2021-07" db="EMBL/GenBank/DDBJ databases">
        <title>Genome Resource of American Ginseng Black Spot Pathogen Alternaria panax.</title>
        <authorList>
            <person name="Qiu C."/>
            <person name="Wang W."/>
            <person name="Liu Z."/>
        </authorList>
    </citation>
    <scope>NUCLEOTIDE SEQUENCE</scope>
    <source>
        <strain evidence="2">BNCC115425</strain>
    </source>
</reference>
<keyword evidence="3" id="KW-1185">Reference proteome</keyword>
<dbReference type="EMBL" id="JAANER010000004">
    <property type="protein sequence ID" value="KAG9191429.1"/>
    <property type="molecule type" value="Genomic_DNA"/>
</dbReference>
<name>A0AAD4IBE8_9PLEO</name>